<keyword evidence="1" id="KW-0378">Hydrolase</keyword>
<reference evidence="1" key="1">
    <citation type="submission" date="2016-05" db="EMBL/GenBank/DDBJ databases">
        <authorList>
            <person name="Lavstsen T."/>
            <person name="Jespersen J.S."/>
        </authorList>
    </citation>
    <scope>NUCLEOTIDE SEQUENCE</scope>
    <source>
        <tissue evidence="1">Brain</tissue>
    </source>
</reference>
<dbReference type="AlphaFoldDB" id="A0A1A7ZZ81"/>
<keyword evidence="1" id="KW-0472">Membrane</keyword>
<accession>A0A1A7ZZ81</accession>
<gene>
    <name evidence="1" type="primary">TMPRSS9</name>
</gene>
<dbReference type="GO" id="GO:0008233">
    <property type="term" value="F:peptidase activity"/>
    <property type="evidence" value="ECO:0007669"/>
    <property type="project" value="UniProtKB-KW"/>
</dbReference>
<sequence length="91" mass="9894">ATLRLDFRVSKIQHYSENFVQDVLRAGLGSVMNGKPLEVPGFGKISAIVMIGATGKSFYVIGDAMTARCPERAFTCDNGECITKVNPECDH</sequence>
<keyword evidence="1" id="KW-0812">Transmembrane</keyword>
<proteinExistence type="predicted"/>
<dbReference type="EMBL" id="HADY01008795">
    <property type="protein sequence ID" value="SBP47280.1"/>
    <property type="molecule type" value="Transcribed_RNA"/>
</dbReference>
<feature type="non-terminal residue" evidence="1">
    <location>
        <position position="1"/>
    </location>
</feature>
<name>A0A1A7ZZ81_NOTFU</name>
<reference evidence="1" key="2">
    <citation type="submission" date="2016-06" db="EMBL/GenBank/DDBJ databases">
        <title>The genome of a short-lived fish provides insights into sex chromosome evolution and the genetic control of aging.</title>
        <authorList>
            <person name="Reichwald K."/>
            <person name="Felder M."/>
            <person name="Petzold A."/>
            <person name="Koch P."/>
            <person name="Groth M."/>
            <person name="Platzer M."/>
        </authorList>
    </citation>
    <scope>NUCLEOTIDE SEQUENCE</scope>
    <source>
        <tissue evidence="1">Brain</tissue>
    </source>
</reference>
<evidence type="ECO:0000313" key="1">
    <source>
        <dbReference type="EMBL" id="SBP47280.1"/>
    </source>
</evidence>
<keyword evidence="1" id="KW-0645">Protease</keyword>
<protein>
    <submittedName>
        <fullName evidence="1">Transmembrane protease, serine 9</fullName>
    </submittedName>
</protein>
<organism evidence="1">
    <name type="scientific">Nothobranchius furzeri</name>
    <name type="common">Turquoise killifish</name>
    <dbReference type="NCBI Taxonomy" id="105023"/>
    <lineage>
        <taxon>Eukaryota</taxon>
        <taxon>Metazoa</taxon>
        <taxon>Chordata</taxon>
        <taxon>Craniata</taxon>
        <taxon>Vertebrata</taxon>
        <taxon>Euteleostomi</taxon>
        <taxon>Actinopterygii</taxon>
        <taxon>Neopterygii</taxon>
        <taxon>Teleostei</taxon>
        <taxon>Neoteleostei</taxon>
        <taxon>Acanthomorphata</taxon>
        <taxon>Ovalentaria</taxon>
        <taxon>Atherinomorphae</taxon>
        <taxon>Cyprinodontiformes</taxon>
        <taxon>Nothobranchiidae</taxon>
        <taxon>Nothobranchius</taxon>
    </lineage>
</organism>
<feature type="non-terminal residue" evidence="1">
    <location>
        <position position="91"/>
    </location>
</feature>
<dbReference type="GO" id="GO:0006508">
    <property type="term" value="P:proteolysis"/>
    <property type="evidence" value="ECO:0007669"/>
    <property type="project" value="UniProtKB-KW"/>
</dbReference>